<dbReference type="EMBL" id="WWBZ02000016">
    <property type="protein sequence ID" value="KAF4308860.1"/>
    <property type="molecule type" value="Genomic_DNA"/>
</dbReference>
<feature type="region of interest" description="Disordered" evidence="2">
    <location>
        <begin position="272"/>
        <end position="296"/>
    </location>
</feature>
<comment type="caution">
    <text evidence="4">The sequence shown here is derived from an EMBL/GenBank/DDBJ whole genome shotgun (WGS) entry which is preliminary data.</text>
</comment>
<organism evidence="4 5">
    <name type="scientific">Botryosphaeria dothidea</name>
    <dbReference type="NCBI Taxonomy" id="55169"/>
    <lineage>
        <taxon>Eukaryota</taxon>
        <taxon>Fungi</taxon>
        <taxon>Dikarya</taxon>
        <taxon>Ascomycota</taxon>
        <taxon>Pezizomycotina</taxon>
        <taxon>Dothideomycetes</taxon>
        <taxon>Dothideomycetes incertae sedis</taxon>
        <taxon>Botryosphaeriales</taxon>
        <taxon>Botryosphaeriaceae</taxon>
        <taxon>Botryosphaeria</taxon>
    </lineage>
</organism>
<dbReference type="InterPro" id="IPR036864">
    <property type="entry name" value="Zn2-C6_fun-type_DNA-bd_sf"/>
</dbReference>
<dbReference type="AlphaFoldDB" id="A0A8H4N4M2"/>
<dbReference type="GO" id="GO:0008270">
    <property type="term" value="F:zinc ion binding"/>
    <property type="evidence" value="ECO:0007669"/>
    <property type="project" value="InterPro"/>
</dbReference>
<dbReference type="CDD" id="cd00067">
    <property type="entry name" value="GAL4"/>
    <property type="match status" value="1"/>
</dbReference>
<evidence type="ECO:0000313" key="4">
    <source>
        <dbReference type="EMBL" id="KAF4308860.1"/>
    </source>
</evidence>
<evidence type="ECO:0000256" key="1">
    <source>
        <dbReference type="ARBA" id="ARBA00023242"/>
    </source>
</evidence>
<gene>
    <name evidence="4" type="ORF">GTA08_BOTSDO02974</name>
</gene>
<protein>
    <recommendedName>
        <fullName evidence="3">Zn(2)-C6 fungal-type domain-containing protein</fullName>
    </recommendedName>
</protein>
<dbReference type="Proteomes" id="UP000572817">
    <property type="component" value="Unassembled WGS sequence"/>
</dbReference>
<dbReference type="GO" id="GO:0000981">
    <property type="term" value="F:DNA-binding transcription factor activity, RNA polymerase II-specific"/>
    <property type="evidence" value="ECO:0007669"/>
    <property type="project" value="InterPro"/>
</dbReference>
<feature type="region of interest" description="Disordered" evidence="2">
    <location>
        <begin position="638"/>
        <end position="665"/>
    </location>
</feature>
<keyword evidence="5" id="KW-1185">Reference proteome</keyword>
<dbReference type="PROSITE" id="PS50048">
    <property type="entry name" value="ZN2_CY6_FUNGAL_2"/>
    <property type="match status" value="1"/>
</dbReference>
<dbReference type="InterPro" id="IPR052973">
    <property type="entry name" value="Fungal_sec-metab_reg_TF"/>
</dbReference>
<keyword evidence="1" id="KW-0539">Nucleus</keyword>
<evidence type="ECO:0000259" key="3">
    <source>
        <dbReference type="PROSITE" id="PS50048"/>
    </source>
</evidence>
<reference evidence="4" key="1">
    <citation type="submission" date="2020-04" db="EMBL/GenBank/DDBJ databases">
        <title>Genome Assembly and Annotation of Botryosphaeria dothidea sdau 11-99, a Latent Pathogen of Apple Fruit Ring Rot in China.</title>
        <authorList>
            <person name="Yu C."/>
            <person name="Diao Y."/>
            <person name="Lu Q."/>
            <person name="Zhao J."/>
            <person name="Cui S."/>
            <person name="Peng C."/>
            <person name="He B."/>
            <person name="Liu H."/>
        </authorList>
    </citation>
    <scope>NUCLEOTIDE SEQUENCE [LARGE SCALE GENOMIC DNA]</scope>
    <source>
        <strain evidence="4">Sdau11-99</strain>
    </source>
</reference>
<accession>A0A8H4N4M2</accession>
<feature type="compositionally biased region" description="Polar residues" evidence="2">
    <location>
        <begin position="642"/>
        <end position="655"/>
    </location>
</feature>
<evidence type="ECO:0000256" key="2">
    <source>
        <dbReference type="SAM" id="MobiDB-lite"/>
    </source>
</evidence>
<dbReference type="SUPFAM" id="SSF57701">
    <property type="entry name" value="Zn2/Cys6 DNA-binding domain"/>
    <property type="match status" value="1"/>
</dbReference>
<dbReference type="InterPro" id="IPR001138">
    <property type="entry name" value="Zn2Cys6_DnaBD"/>
</dbReference>
<evidence type="ECO:0000313" key="5">
    <source>
        <dbReference type="Proteomes" id="UP000572817"/>
    </source>
</evidence>
<sequence length="793" mass="87912">MSTHRESFPEFLPDTFPDISLDDHLKFCGNGELNDGFFAMGLHFGDQPDLTSPADTRDFSLLHDASPTSPSVHLQPCFDMPTSAGPSALTQGLREWDNSVISSTVVSPTMDLLSDDLITACNMNSEPFNPLFLTEGGSMTSFNATSSEKSSFSSSVGGIPIPQQNHTFSEYSFCSEPSLGYTGSSFNSDRSFDTLYAAHKQNELLAPPQQSAAAVNSQSQPQRNKSVYVQRTRRLTGDQLKRFTPTSVGSSMSKNTLSFIHCRPSEDSGRMLTYGTEHSPNAKRPRGRKNPLTPDQKKHAALMRRVKACDSCRQRKEKCDPGIPCKACIEHFRTDLVRQPCRGKTLEDLTPSMLSDELGWCPMERTLDTYFGPGAYTIAPEISFVNLKLGFGPPLLTQVRRVIPDHPSQLIHSHIVYDWPFRSGHAMLGSSPHQDDHSVLPAILADTSDLRNELDKHLSKLINDELSFRQFPLYNSPLRILKHVYMLYRDLSDTGHRHLLHTALKLLVLVHIGDQTELDTSVPLFYTFSNNNSVYNMKPCFIRGQLGAVIPSLAQDLLREALSKLEFICLARRCTDWPPVLAALATLCMAVESVQYHAAKKPYHAHSGASSSFDNSSSTAALNNSMFLNHNVLVFGPERPPTDTTDGVHSSSSSINEDEADSDTASLVSLTHEESANRLIAFYRTCYRGCHCSRLQGFDPVSSSSRRARRQQAEKDAVSARFIDGLKGSLKNAREYLVQRRHAGGSVLKMMGAKMGRGLRDYGRNGDVGSQEHGSPVDMSIFFDRLLAKLFLD</sequence>
<dbReference type="Pfam" id="PF00172">
    <property type="entry name" value="Zn_clus"/>
    <property type="match status" value="1"/>
</dbReference>
<feature type="compositionally biased region" description="Low complexity" evidence="2">
    <location>
        <begin position="207"/>
        <end position="222"/>
    </location>
</feature>
<proteinExistence type="predicted"/>
<feature type="domain" description="Zn(2)-C6 fungal-type" evidence="3">
    <location>
        <begin position="308"/>
        <end position="341"/>
    </location>
</feature>
<dbReference type="SMART" id="SM00066">
    <property type="entry name" value="GAL4"/>
    <property type="match status" value="1"/>
</dbReference>
<dbReference type="PANTHER" id="PTHR35392">
    <property type="entry name" value="ZN(II)2CYS6 TRANSCRIPTION FACTOR (EUROFUNG)-RELATED-RELATED"/>
    <property type="match status" value="1"/>
</dbReference>
<dbReference type="PANTHER" id="PTHR35392:SF3">
    <property type="entry name" value="ZN(2)-C6 FUNGAL-TYPE DOMAIN-CONTAINING PROTEIN"/>
    <property type="match status" value="1"/>
</dbReference>
<dbReference type="OrthoDB" id="3921198at2759"/>
<name>A0A8H4N4M2_9PEZI</name>
<feature type="region of interest" description="Disordered" evidence="2">
    <location>
        <begin position="207"/>
        <end position="227"/>
    </location>
</feature>